<dbReference type="Proteomes" id="UP001242480">
    <property type="component" value="Unassembled WGS sequence"/>
</dbReference>
<evidence type="ECO:0000313" key="3">
    <source>
        <dbReference type="Proteomes" id="UP001242480"/>
    </source>
</evidence>
<gene>
    <name evidence="2" type="ORF">QO011_000175</name>
</gene>
<reference evidence="2 3" key="1">
    <citation type="submission" date="2023-07" db="EMBL/GenBank/DDBJ databases">
        <title>Genomic Encyclopedia of Type Strains, Phase IV (KMG-IV): sequencing the most valuable type-strain genomes for metagenomic binning, comparative biology and taxonomic classification.</title>
        <authorList>
            <person name="Goeker M."/>
        </authorList>
    </citation>
    <scope>NUCLEOTIDE SEQUENCE [LARGE SCALE GENOMIC DNA]</scope>
    <source>
        <strain evidence="2 3">DSM 19619</strain>
    </source>
</reference>
<dbReference type="EMBL" id="JAUSVX010000001">
    <property type="protein sequence ID" value="MDQ0467180.1"/>
    <property type="molecule type" value="Genomic_DNA"/>
</dbReference>
<evidence type="ECO:0000313" key="2">
    <source>
        <dbReference type="EMBL" id="MDQ0467180.1"/>
    </source>
</evidence>
<keyword evidence="3" id="KW-1185">Reference proteome</keyword>
<dbReference type="RefSeq" id="WP_307266489.1">
    <property type="nucleotide sequence ID" value="NZ_JAUSVX010000001.1"/>
</dbReference>
<feature type="domain" description="Polysaccharide pyruvyl transferase" evidence="1">
    <location>
        <begin position="408"/>
        <end position="550"/>
    </location>
</feature>
<name>A0ABU0IYT9_9HYPH</name>
<evidence type="ECO:0000259" key="1">
    <source>
        <dbReference type="Pfam" id="PF04230"/>
    </source>
</evidence>
<organism evidence="2 3">
    <name type="scientific">Labrys wisconsinensis</name>
    <dbReference type="NCBI Taxonomy" id="425677"/>
    <lineage>
        <taxon>Bacteria</taxon>
        <taxon>Pseudomonadati</taxon>
        <taxon>Pseudomonadota</taxon>
        <taxon>Alphaproteobacteria</taxon>
        <taxon>Hyphomicrobiales</taxon>
        <taxon>Xanthobacteraceae</taxon>
        <taxon>Labrys</taxon>
    </lineage>
</organism>
<protein>
    <recommendedName>
        <fullName evidence="1">Polysaccharide pyruvyl transferase domain-containing protein</fullName>
    </recommendedName>
</protein>
<sequence length="626" mass="68589">MRPGTACRPALPSAGTDVHTGAAMGHRKPTIVSFYCGPAYYREAAERLRGDCEAHDLDHDIVEMDGVADRDWADICRLKIPFYVRMLEKHPDGILWVDADTRILRFPDALAQGGHDFAAFLRDFVDLREFDAAIHPRTFHPGILHFNATARTRAFLAHLAALESRSDARATDDYFLEEAWRTFEGHLSVQILASDLVAREGRPAGPEACFLFGASGNVSGFIRRVEQHAPPLASTTRQRAYLHHYASQALNAGRRAQAQVFLEKARELAPDDTVTAEALTRLKARRRRLPRLVRAVSKLFRPRASAAEVRRAVEAALGAGDIPAAEQALDRLAGLGRDGEAGFIASRRFRLALEKRARRMSLSPEQRPKLWWMETPYPGNFGDVLNPYIVEKLSGLPPLFAAGGTLAIGSVVKFARAGTPVWGAGTPRMTDTLSPEADYRAVRGPLTRELVLRSGGSVPEIYGDPALLLPLIYDPRPAKKHRLGLVRHVLHADAPLRLEGVHEIDIRRIGYEAIEAFIRELLECEAILSTSLHGLIAAQAYGIPTRWCTLSSAGKALPGDGTKFLDHYAVLGIAAQAPLDLAGLDAVGADLAGLCTERATRPFDALALLDAAPFPVQPRYREAARG</sequence>
<dbReference type="Pfam" id="PF04230">
    <property type="entry name" value="PS_pyruv_trans"/>
    <property type="match status" value="1"/>
</dbReference>
<comment type="caution">
    <text evidence="2">The sequence shown here is derived from an EMBL/GenBank/DDBJ whole genome shotgun (WGS) entry which is preliminary data.</text>
</comment>
<dbReference type="InterPro" id="IPR007345">
    <property type="entry name" value="Polysacch_pyruvyl_Trfase"/>
</dbReference>
<proteinExistence type="predicted"/>
<accession>A0ABU0IYT9</accession>